<gene>
    <name evidence="3" type="ORF">DF220_03180</name>
</gene>
<proteinExistence type="predicted"/>
<keyword evidence="2" id="KW-0812">Transmembrane</keyword>
<reference evidence="4" key="1">
    <citation type="submission" date="2018-04" db="EMBL/GenBank/DDBJ databases">
        <authorList>
            <person name="Liu S."/>
            <person name="Wang Z."/>
            <person name="Li J."/>
        </authorList>
    </citation>
    <scope>NUCLEOTIDE SEQUENCE [LARGE SCALE GENOMIC DNA]</scope>
    <source>
        <strain evidence="4">S1194</strain>
    </source>
</reference>
<evidence type="ECO:0000256" key="1">
    <source>
        <dbReference type="SAM" id="MobiDB-lite"/>
    </source>
</evidence>
<dbReference type="AlphaFoldDB" id="A0A2U1SZ99"/>
<feature type="compositionally biased region" description="Polar residues" evidence="1">
    <location>
        <begin position="1"/>
        <end position="10"/>
    </location>
</feature>
<evidence type="ECO:0000313" key="4">
    <source>
        <dbReference type="Proteomes" id="UP000244978"/>
    </source>
</evidence>
<dbReference type="Proteomes" id="UP000244978">
    <property type="component" value="Unassembled WGS sequence"/>
</dbReference>
<evidence type="ECO:0008006" key="5">
    <source>
        <dbReference type="Google" id="ProtNLM"/>
    </source>
</evidence>
<keyword evidence="2" id="KW-0472">Membrane</keyword>
<accession>A0A2U1SZ99</accession>
<name>A0A2U1SZ99_9MICO</name>
<evidence type="ECO:0000313" key="3">
    <source>
        <dbReference type="EMBL" id="PWB96947.1"/>
    </source>
</evidence>
<keyword evidence="4" id="KW-1185">Reference proteome</keyword>
<keyword evidence="2" id="KW-1133">Transmembrane helix</keyword>
<dbReference type="RefSeq" id="WP_108996969.1">
    <property type="nucleotide sequence ID" value="NZ_QEEX01000001.1"/>
</dbReference>
<feature type="region of interest" description="Disordered" evidence="1">
    <location>
        <begin position="1"/>
        <end position="25"/>
    </location>
</feature>
<comment type="caution">
    <text evidence="3">The sequence shown here is derived from an EMBL/GenBank/DDBJ whole genome shotgun (WGS) entry which is preliminary data.</text>
</comment>
<protein>
    <recommendedName>
        <fullName evidence="5">DUF4190 domain-containing protein</fullName>
    </recommendedName>
</protein>
<organism evidence="3 4">
    <name type="scientific">Homoserinimonas hongtaonis</name>
    <dbReference type="NCBI Taxonomy" id="2079791"/>
    <lineage>
        <taxon>Bacteria</taxon>
        <taxon>Bacillati</taxon>
        <taxon>Actinomycetota</taxon>
        <taxon>Actinomycetes</taxon>
        <taxon>Micrococcales</taxon>
        <taxon>Microbacteriaceae</taxon>
        <taxon>Homoserinimonas</taxon>
    </lineage>
</organism>
<dbReference type="EMBL" id="QEEX01000001">
    <property type="protein sequence ID" value="PWB96947.1"/>
    <property type="molecule type" value="Genomic_DNA"/>
</dbReference>
<sequence>MSTPPLSPASSPEADAPQPGTPDSGASTVTVGGIAVAALVMGILAFLAGWIPIVGALFGITGLILGIIALVRRKGRGMGITAVILSTLAIIASVITTVLAITLLPLMLVSFANISDDVTDGIADQVVPPQIVETPCYGFDAPSGYINSQSAADQEACWTTLELRGELNENGEFTNTGEGDIFGSIYVEPVDSEIVASWGVGLGGDSDDLDAAVTYLADAYFSQLGTVTTLNEPMTIDGAAANITRLDNGAGPDTTNVVIATFSPSTYALESESETSEAKFWVITVATMDDDGDDILERMIDTWQWR</sequence>
<feature type="transmembrane region" description="Helical" evidence="2">
    <location>
        <begin position="53"/>
        <end position="71"/>
    </location>
</feature>
<feature type="transmembrane region" description="Helical" evidence="2">
    <location>
        <begin position="83"/>
        <end position="108"/>
    </location>
</feature>
<evidence type="ECO:0000256" key="2">
    <source>
        <dbReference type="SAM" id="Phobius"/>
    </source>
</evidence>